<gene>
    <name evidence="1" type="ORF">PROQFM164_S01g000779</name>
</gene>
<accession>W6PSW9</accession>
<dbReference type="Proteomes" id="UP000030686">
    <property type="component" value="Unassembled WGS sequence"/>
</dbReference>
<evidence type="ECO:0000313" key="2">
    <source>
        <dbReference type="Proteomes" id="UP000030686"/>
    </source>
</evidence>
<reference evidence="1" key="1">
    <citation type="journal article" date="2014" name="Nat. Commun.">
        <title>Multiple recent horizontal transfers of a large genomic region in cheese making fungi.</title>
        <authorList>
            <person name="Cheeseman K."/>
            <person name="Ropars J."/>
            <person name="Renault P."/>
            <person name="Dupont J."/>
            <person name="Gouzy J."/>
            <person name="Branca A."/>
            <person name="Abraham A.L."/>
            <person name="Ceppi M."/>
            <person name="Conseiller E."/>
            <person name="Debuchy R."/>
            <person name="Malagnac F."/>
            <person name="Goarin A."/>
            <person name="Silar P."/>
            <person name="Lacoste S."/>
            <person name="Sallet E."/>
            <person name="Bensimon A."/>
            <person name="Giraud T."/>
            <person name="Brygoo Y."/>
        </authorList>
    </citation>
    <scope>NUCLEOTIDE SEQUENCE [LARGE SCALE GENOMIC DNA]</scope>
    <source>
        <strain evidence="1">FM164</strain>
    </source>
</reference>
<protein>
    <submittedName>
        <fullName evidence="1">Genomic scaffold, ProqFM164S01</fullName>
    </submittedName>
</protein>
<organism evidence="1 2">
    <name type="scientific">Penicillium roqueforti (strain FM164)</name>
    <dbReference type="NCBI Taxonomy" id="1365484"/>
    <lineage>
        <taxon>Eukaryota</taxon>
        <taxon>Fungi</taxon>
        <taxon>Dikarya</taxon>
        <taxon>Ascomycota</taxon>
        <taxon>Pezizomycotina</taxon>
        <taxon>Eurotiomycetes</taxon>
        <taxon>Eurotiomycetidae</taxon>
        <taxon>Eurotiales</taxon>
        <taxon>Aspergillaceae</taxon>
        <taxon>Penicillium</taxon>
    </lineage>
</organism>
<dbReference type="AlphaFoldDB" id="W6PSW9"/>
<name>W6PSW9_PENRF</name>
<keyword evidence="2" id="KW-1185">Reference proteome</keyword>
<dbReference type="EMBL" id="HG792015">
    <property type="protein sequence ID" value="CDM26970.1"/>
    <property type="molecule type" value="Genomic_DNA"/>
</dbReference>
<evidence type="ECO:0000313" key="1">
    <source>
        <dbReference type="EMBL" id="CDM26970.1"/>
    </source>
</evidence>
<sequence>MVRSADARETENKKLKNKTGALIPICALAEALAHHQAKVTKVKIPTNIVVS</sequence>
<proteinExistence type="predicted"/>